<accession>A0ABU7ANV0</accession>
<organism evidence="1 2">
    <name type="scientific">Ataeniobius toweri</name>
    <dbReference type="NCBI Taxonomy" id="208326"/>
    <lineage>
        <taxon>Eukaryota</taxon>
        <taxon>Metazoa</taxon>
        <taxon>Chordata</taxon>
        <taxon>Craniata</taxon>
        <taxon>Vertebrata</taxon>
        <taxon>Euteleostomi</taxon>
        <taxon>Actinopterygii</taxon>
        <taxon>Neopterygii</taxon>
        <taxon>Teleostei</taxon>
        <taxon>Neoteleostei</taxon>
        <taxon>Acanthomorphata</taxon>
        <taxon>Ovalentaria</taxon>
        <taxon>Atherinomorphae</taxon>
        <taxon>Cyprinodontiformes</taxon>
        <taxon>Goodeidae</taxon>
        <taxon>Ataeniobius</taxon>
    </lineage>
</organism>
<dbReference type="Proteomes" id="UP001345963">
    <property type="component" value="Unassembled WGS sequence"/>
</dbReference>
<dbReference type="EMBL" id="JAHUTI010021652">
    <property type="protein sequence ID" value="MED6239588.1"/>
    <property type="molecule type" value="Genomic_DNA"/>
</dbReference>
<evidence type="ECO:0000313" key="1">
    <source>
        <dbReference type="EMBL" id="MED6239588.1"/>
    </source>
</evidence>
<proteinExistence type="predicted"/>
<comment type="caution">
    <text evidence="1">The sequence shown here is derived from an EMBL/GenBank/DDBJ whole genome shotgun (WGS) entry which is preliminary data.</text>
</comment>
<gene>
    <name evidence="1" type="ORF">ATANTOWER_008267</name>
</gene>
<evidence type="ECO:0000313" key="2">
    <source>
        <dbReference type="Proteomes" id="UP001345963"/>
    </source>
</evidence>
<name>A0ABU7ANV0_9TELE</name>
<sequence length="66" mass="7565">MMPITSLLTYCNKKQEWVVHQHKRFCRRGGLNSPTVESRDARPLCDGDIKHPCVTNIPKTCQLSKP</sequence>
<protein>
    <submittedName>
        <fullName evidence="1">Uncharacterized protein</fullName>
    </submittedName>
</protein>
<reference evidence="1 2" key="1">
    <citation type="submission" date="2021-07" db="EMBL/GenBank/DDBJ databases">
        <authorList>
            <person name="Palmer J.M."/>
        </authorList>
    </citation>
    <scope>NUCLEOTIDE SEQUENCE [LARGE SCALE GENOMIC DNA]</scope>
    <source>
        <strain evidence="1 2">AT_MEX2019</strain>
        <tissue evidence="1">Muscle</tissue>
    </source>
</reference>
<keyword evidence="2" id="KW-1185">Reference proteome</keyword>